<evidence type="ECO:0000256" key="2">
    <source>
        <dbReference type="ARBA" id="ARBA00022630"/>
    </source>
</evidence>
<dbReference type="SUPFAM" id="SSF160996">
    <property type="entry name" value="HI0933 insert domain-like"/>
    <property type="match status" value="1"/>
</dbReference>
<proteinExistence type="predicted"/>
<evidence type="ECO:0000259" key="5">
    <source>
        <dbReference type="Pfam" id="PF22780"/>
    </source>
</evidence>
<dbReference type="NCBIfam" id="TIGR03862">
    <property type="entry name" value="flavo_PP4765"/>
    <property type="match status" value="1"/>
</dbReference>
<dbReference type="InterPro" id="IPR036188">
    <property type="entry name" value="FAD/NAD-bd_sf"/>
</dbReference>
<dbReference type="InterPro" id="IPR023166">
    <property type="entry name" value="BaiN-like_dom_sf"/>
</dbReference>
<dbReference type="InterPro" id="IPR055178">
    <property type="entry name" value="RsdA/BaiN/AoA(So)-like_dom"/>
</dbReference>
<gene>
    <name evidence="6" type="ORF">R1T40_15440</name>
</gene>
<dbReference type="InterPro" id="IPR022460">
    <property type="entry name" value="Flavoprotein_PP4765"/>
</dbReference>
<dbReference type="InterPro" id="IPR004792">
    <property type="entry name" value="BaiN-like"/>
</dbReference>
<sequence>MHEWDAVVIGGGPAGLMAAGEIARQGHRVALVEAKPSPARKFLMAGKSGLNLTKDEPIGALLAHYGDAEDWLAPMIRAFDAQAVQDWAQGLGQALFTGSTGRVFPTAMKGSPLLRAWLAELDQLGVTRHVGWRWTGWQDGQLSFNTPDGPQWISPRATVLALGGASWARLGSDGAWAAMLASQGVALAPFQPSNAALSVAWSDHMVPHFGAAIKAVGWQAGHLTGRGEATLSARGLEGGGLYALTPALRDGHALYLDLAPDVAAAELTARLAKPRGKASWANHMRRGLKLGPVKTALLQEFGRPLPQDPAALSLIIKHLPVSHAGLRPLDEAISTAGGVRRDALDDGLMLKALPGTFCAGEMLDWDAPTGGYLLTACFATGRWAGQAAARYLASVTTR</sequence>
<evidence type="ECO:0000259" key="4">
    <source>
        <dbReference type="Pfam" id="PF03486"/>
    </source>
</evidence>
<dbReference type="InterPro" id="IPR057661">
    <property type="entry name" value="RsdA/BaiN/AoA(So)_Rossmann"/>
</dbReference>
<dbReference type="PANTHER" id="PTHR42887:SF1">
    <property type="entry name" value="BLR3961 PROTEIN"/>
    <property type="match status" value="1"/>
</dbReference>
<keyword evidence="3" id="KW-0274">FAD</keyword>
<dbReference type="NCBIfam" id="TIGR00275">
    <property type="entry name" value="aminoacetone oxidase family FAD-binding enzyme"/>
    <property type="match status" value="1"/>
</dbReference>
<feature type="domain" description="RsdA/BaiN/AoA(So)-like insert" evidence="5">
    <location>
        <begin position="191"/>
        <end position="334"/>
    </location>
</feature>
<dbReference type="Gene3D" id="2.40.30.10">
    <property type="entry name" value="Translation factors"/>
    <property type="match status" value="1"/>
</dbReference>
<dbReference type="Proteomes" id="UP001302666">
    <property type="component" value="Chromosome"/>
</dbReference>
<evidence type="ECO:0000256" key="1">
    <source>
        <dbReference type="ARBA" id="ARBA00001974"/>
    </source>
</evidence>
<dbReference type="Pfam" id="PF22780">
    <property type="entry name" value="HI0933_like_1st"/>
    <property type="match status" value="1"/>
</dbReference>
<dbReference type="SUPFAM" id="SSF51905">
    <property type="entry name" value="FAD/NAD(P)-binding domain"/>
    <property type="match status" value="1"/>
</dbReference>
<dbReference type="Pfam" id="PF03486">
    <property type="entry name" value="HI0933_like"/>
    <property type="match status" value="1"/>
</dbReference>
<dbReference type="PANTHER" id="PTHR42887">
    <property type="entry name" value="OS12G0638800 PROTEIN"/>
    <property type="match status" value="1"/>
</dbReference>
<dbReference type="Gene3D" id="1.10.8.260">
    <property type="entry name" value="HI0933 insert domain-like"/>
    <property type="match status" value="1"/>
</dbReference>
<evidence type="ECO:0000256" key="3">
    <source>
        <dbReference type="ARBA" id="ARBA00022827"/>
    </source>
</evidence>
<feature type="domain" description="RsdA/BaiN/AoA(So)-like Rossmann fold-like" evidence="4">
    <location>
        <begin position="5"/>
        <end position="386"/>
    </location>
</feature>
<organism evidence="6 7">
    <name type="scientific">Tritonibacter scottomollicae</name>
    <name type="common">Epibacterium scottomollicae</name>
    <dbReference type="NCBI Taxonomy" id="483013"/>
    <lineage>
        <taxon>Bacteria</taxon>
        <taxon>Pseudomonadati</taxon>
        <taxon>Pseudomonadota</taxon>
        <taxon>Alphaproteobacteria</taxon>
        <taxon>Rhodobacterales</taxon>
        <taxon>Paracoccaceae</taxon>
        <taxon>Tritonibacter</taxon>
    </lineage>
</organism>
<dbReference type="RefSeq" id="WP_317384747.1">
    <property type="nucleotide sequence ID" value="NZ_CP136704.1"/>
</dbReference>
<reference evidence="6 7" key="1">
    <citation type="submission" date="2023-10" db="EMBL/GenBank/DDBJ databases">
        <title>Eight complete genome sequences of bacteria isolated from laboratory stock of Giant Kelp gametophytes.</title>
        <authorList>
            <person name="Tolentino B."/>
            <person name="Nuzhdin S."/>
        </authorList>
    </citation>
    <scope>NUCLEOTIDE SEQUENCE [LARGE SCALE GENOMIC DNA]</scope>
    <source>
        <strain evidence="6 7">LC.270.F.C4</strain>
    </source>
</reference>
<evidence type="ECO:0000313" key="6">
    <source>
        <dbReference type="EMBL" id="WOI32343.1"/>
    </source>
</evidence>
<protein>
    <submittedName>
        <fullName evidence="6">TIGR03862 family flavoprotein</fullName>
    </submittedName>
</protein>
<dbReference type="EMBL" id="CP136704">
    <property type="protein sequence ID" value="WOI32343.1"/>
    <property type="molecule type" value="Genomic_DNA"/>
</dbReference>
<keyword evidence="2" id="KW-0285">Flavoprotein</keyword>
<dbReference type="Gene3D" id="3.50.50.60">
    <property type="entry name" value="FAD/NAD(P)-binding domain"/>
    <property type="match status" value="1"/>
</dbReference>
<comment type="cofactor">
    <cofactor evidence="1">
        <name>FAD</name>
        <dbReference type="ChEBI" id="CHEBI:57692"/>
    </cofactor>
</comment>
<evidence type="ECO:0000313" key="7">
    <source>
        <dbReference type="Proteomes" id="UP001302666"/>
    </source>
</evidence>
<name>A0ABZ0HDW2_TRISK</name>
<accession>A0ABZ0HDW2</accession>
<keyword evidence="7" id="KW-1185">Reference proteome</keyword>